<organism evidence="1 2">
    <name type="scientific">Neocallimastix californiae</name>
    <dbReference type="NCBI Taxonomy" id="1754190"/>
    <lineage>
        <taxon>Eukaryota</taxon>
        <taxon>Fungi</taxon>
        <taxon>Fungi incertae sedis</taxon>
        <taxon>Chytridiomycota</taxon>
        <taxon>Chytridiomycota incertae sedis</taxon>
        <taxon>Neocallimastigomycetes</taxon>
        <taxon>Neocallimastigales</taxon>
        <taxon>Neocallimastigaceae</taxon>
        <taxon>Neocallimastix</taxon>
    </lineage>
</organism>
<evidence type="ECO:0000313" key="2">
    <source>
        <dbReference type="Proteomes" id="UP000193920"/>
    </source>
</evidence>
<name>A0A1Y2B1E3_9FUNG</name>
<comment type="caution">
    <text evidence="1">The sequence shown here is derived from an EMBL/GenBank/DDBJ whole genome shotgun (WGS) entry which is preliminary data.</text>
</comment>
<sequence length="191" mass="22380">MRKYHNRIKQNILNECKGNLLDIGSGNSGDLHKWRNYKRAVCIEPDLEKIKNFKERIKTSEIKDRIVLYQNNIQNIDIDQTFNITTCFFALNDFNYSDVEDILKNISKNINGMFIVLFFDYCLFKDDIDSPCVKYRQCINPCTNKFINKTDMNSPTYLSLRYAHKECNNIMYVDISGSNLLNNIDNLCVSV</sequence>
<gene>
    <name evidence="1" type="ORF">LY90DRAFT_513118</name>
</gene>
<dbReference type="EMBL" id="MCOG01000185">
    <property type="protein sequence ID" value="ORY28564.1"/>
    <property type="molecule type" value="Genomic_DNA"/>
</dbReference>
<proteinExistence type="predicted"/>
<dbReference type="SUPFAM" id="SSF53335">
    <property type="entry name" value="S-adenosyl-L-methionine-dependent methyltransferases"/>
    <property type="match status" value="1"/>
</dbReference>
<dbReference type="InterPro" id="IPR029063">
    <property type="entry name" value="SAM-dependent_MTases_sf"/>
</dbReference>
<protein>
    <submittedName>
        <fullName evidence="1">Uncharacterized protein</fullName>
    </submittedName>
</protein>
<keyword evidence="2" id="KW-1185">Reference proteome</keyword>
<evidence type="ECO:0000313" key="1">
    <source>
        <dbReference type="EMBL" id="ORY28564.1"/>
    </source>
</evidence>
<reference evidence="1 2" key="1">
    <citation type="submission" date="2016-08" db="EMBL/GenBank/DDBJ databases">
        <title>A Parts List for Fungal Cellulosomes Revealed by Comparative Genomics.</title>
        <authorList>
            <consortium name="DOE Joint Genome Institute"/>
            <person name="Haitjema C.H."/>
            <person name="Gilmore S.P."/>
            <person name="Henske J.K."/>
            <person name="Solomon K.V."/>
            <person name="De Groot R."/>
            <person name="Kuo A."/>
            <person name="Mondo S.J."/>
            <person name="Salamov A.A."/>
            <person name="Labutti K."/>
            <person name="Zhao Z."/>
            <person name="Chiniquy J."/>
            <person name="Barry K."/>
            <person name="Brewer H.M."/>
            <person name="Purvine S.O."/>
            <person name="Wright A.T."/>
            <person name="Boxma B."/>
            <person name="Van Alen T."/>
            <person name="Hackstein J.H."/>
            <person name="Baker S.E."/>
            <person name="Grigoriev I.V."/>
            <person name="O'Malley M.A."/>
        </authorList>
    </citation>
    <scope>NUCLEOTIDE SEQUENCE [LARGE SCALE GENOMIC DNA]</scope>
    <source>
        <strain evidence="1 2">G1</strain>
    </source>
</reference>
<dbReference type="Proteomes" id="UP000193920">
    <property type="component" value="Unassembled WGS sequence"/>
</dbReference>
<dbReference type="Gene3D" id="3.40.50.150">
    <property type="entry name" value="Vaccinia Virus protein VP39"/>
    <property type="match status" value="1"/>
</dbReference>
<accession>A0A1Y2B1E3</accession>
<dbReference type="OrthoDB" id="10459859at2759"/>
<dbReference type="AlphaFoldDB" id="A0A1Y2B1E3"/>